<protein>
    <submittedName>
        <fullName evidence="2">Uncharacterized protein</fullName>
    </submittedName>
</protein>
<proteinExistence type="predicted"/>
<name>A0AAW1TZ01_9CUCU</name>
<evidence type="ECO:0000256" key="1">
    <source>
        <dbReference type="SAM" id="SignalP"/>
    </source>
</evidence>
<dbReference type="Proteomes" id="UP001431783">
    <property type="component" value="Unassembled WGS sequence"/>
</dbReference>
<gene>
    <name evidence="2" type="ORF">WA026_002282</name>
</gene>
<dbReference type="AlphaFoldDB" id="A0AAW1TZ01"/>
<reference evidence="2 3" key="1">
    <citation type="submission" date="2023-03" db="EMBL/GenBank/DDBJ databases">
        <title>Genome insight into feeding habits of ladybird beetles.</title>
        <authorList>
            <person name="Li H.-S."/>
            <person name="Huang Y.-H."/>
            <person name="Pang H."/>
        </authorList>
    </citation>
    <scope>NUCLEOTIDE SEQUENCE [LARGE SCALE GENOMIC DNA]</scope>
    <source>
        <strain evidence="2">SYSU_2023b</strain>
        <tissue evidence="2">Whole body</tissue>
    </source>
</reference>
<evidence type="ECO:0000313" key="2">
    <source>
        <dbReference type="EMBL" id="KAK9873928.1"/>
    </source>
</evidence>
<accession>A0AAW1TZ01</accession>
<evidence type="ECO:0000313" key="3">
    <source>
        <dbReference type="Proteomes" id="UP001431783"/>
    </source>
</evidence>
<keyword evidence="1" id="KW-0732">Signal</keyword>
<organism evidence="2 3">
    <name type="scientific">Henosepilachna vigintioctopunctata</name>
    <dbReference type="NCBI Taxonomy" id="420089"/>
    <lineage>
        <taxon>Eukaryota</taxon>
        <taxon>Metazoa</taxon>
        <taxon>Ecdysozoa</taxon>
        <taxon>Arthropoda</taxon>
        <taxon>Hexapoda</taxon>
        <taxon>Insecta</taxon>
        <taxon>Pterygota</taxon>
        <taxon>Neoptera</taxon>
        <taxon>Endopterygota</taxon>
        <taxon>Coleoptera</taxon>
        <taxon>Polyphaga</taxon>
        <taxon>Cucujiformia</taxon>
        <taxon>Coccinelloidea</taxon>
        <taxon>Coccinellidae</taxon>
        <taxon>Epilachninae</taxon>
        <taxon>Epilachnini</taxon>
        <taxon>Henosepilachna</taxon>
    </lineage>
</organism>
<keyword evidence="3" id="KW-1185">Reference proteome</keyword>
<feature type="chain" id="PRO_5043788754" evidence="1">
    <location>
        <begin position="19"/>
        <end position="128"/>
    </location>
</feature>
<comment type="caution">
    <text evidence="2">The sequence shown here is derived from an EMBL/GenBank/DDBJ whole genome shotgun (WGS) entry which is preliminary data.</text>
</comment>
<dbReference type="EMBL" id="JARQZJ010000031">
    <property type="protein sequence ID" value="KAK9873928.1"/>
    <property type="molecule type" value="Genomic_DNA"/>
</dbReference>
<sequence length="128" mass="14068">MKIIMTLLFVVTLNDVTATFFTDEESGTTVQKPALDILNPNMFFYLGRGVGFGFNGIYGNDWRNGFGYANPTVEVISQPVVSKVVPQSTINTPLGWKRGSGTYKKDHTYQSGYGSGMGWKRGHSSMLG</sequence>
<feature type="signal peptide" evidence="1">
    <location>
        <begin position="1"/>
        <end position="18"/>
    </location>
</feature>